<name>W8VSS1_9FLAO</name>
<dbReference type="PANTHER" id="PTHR43570">
    <property type="entry name" value="ALDEHYDE DEHYDROGENASE"/>
    <property type="match status" value="1"/>
</dbReference>
<evidence type="ECO:0000256" key="1">
    <source>
        <dbReference type="ARBA" id="ARBA00009986"/>
    </source>
</evidence>
<evidence type="ECO:0000256" key="4">
    <source>
        <dbReference type="PIRNR" id="PIRNR036492"/>
    </source>
</evidence>
<dbReference type="OrthoDB" id="9762913at2"/>
<dbReference type="CDD" id="cd07136">
    <property type="entry name" value="ALDH_YwdH-P39616"/>
    <property type="match status" value="1"/>
</dbReference>
<keyword evidence="2 4" id="KW-0560">Oxidoreductase</keyword>
<evidence type="ECO:0000256" key="6">
    <source>
        <dbReference type="PROSITE-ProRule" id="PRU10007"/>
    </source>
</evidence>
<dbReference type="InterPro" id="IPR016161">
    <property type="entry name" value="Ald_DH/histidinol_DH"/>
</dbReference>
<dbReference type="GO" id="GO:0004029">
    <property type="term" value="F:aldehyde dehydrogenase (NAD+) activity"/>
    <property type="evidence" value="ECO:0007669"/>
    <property type="project" value="TreeGrafter"/>
</dbReference>
<dbReference type="PROSITE" id="PS00070">
    <property type="entry name" value="ALDEHYDE_DEHYDR_CYS"/>
    <property type="match status" value="1"/>
</dbReference>
<sequence length="457" mass="51876">MTPKQVHQLQLDFFKKRITFDFSYRIKALEKLKKVLLEREQKVYEALKADLRKSEFESYVSEFQTVMAELDRYIKNTAKWARPQKVSSTLLNFPSKARRHPEPYGNTLIISPWNYPFQLAMSPLIGAIAAGNTVVLKPSEFSTATSDILKEICKESFEANHVTVVLGDGETAQELTALKWDYIFFTGSPGVGQKIYEAAAKHLTPVTLELGGKNPAVVHESANLKVCAKRIVWAKFLNSGQTCIAPDYILVHESVKNDLVRLLKETITDFFGENPKESADYPRLIREKHFEALLEMMEDSQVITGGTHDKSDLYIAPTLLDEPSRESKVMQDEIFGPLLPLISYQNKAEVEQWITSYDKPLGAYVYTGDKDFSRWFINRFSFGGGAVNDSIVQFLNEKLPFGGVGTSGIGSYHGKKTFETFSHYKSVVYRGTWLDIPLKYPPYTISLSLVKKAFRWI</sequence>
<dbReference type="STRING" id="1454201.NMS_2446"/>
<dbReference type="KEGG" id="nmf:NMS_2446"/>
<dbReference type="PANTHER" id="PTHR43570:SF16">
    <property type="entry name" value="ALDEHYDE DEHYDROGENASE TYPE III, ISOFORM Q"/>
    <property type="match status" value="1"/>
</dbReference>
<dbReference type="Gene3D" id="3.40.605.10">
    <property type="entry name" value="Aldehyde Dehydrogenase, Chain A, domain 1"/>
    <property type="match status" value="1"/>
</dbReference>
<dbReference type="InterPro" id="IPR016160">
    <property type="entry name" value="Ald_DH_CS_CYS"/>
</dbReference>
<gene>
    <name evidence="9" type="ORF">NMS_2446</name>
</gene>
<dbReference type="InterPro" id="IPR015590">
    <property type="entry name" value="Aldehyde_DH_dom"/>
</dbReference>
<dbReference type="AlphaFoldDB" id="W8VSS1"/>
<evidence type="ECO:0000313" key="10">
    <source>
        <dbReference type="Proteomes" id="UP000031760"/>
    </source>
</evidence>
<dbReference type="PIRSF" id="PIRSF036492">
    <property type="entry name" value="ALDH"/>
    <property type="match status" value="1"/>
</dbReference>
<feature type="active site" evidence="5 6">
    <location>
        <position position="209"/>
    </location>
</feature>
<dbReference type="GO" id="GO:0005737">
    <property type="term" value="C:cytoplasm"/>
    <property type="evidence" value="ECO:0007669"/>
    <property type="project" value="TreeGrafter"/>
</dbReference>
<dbReference type="RefSeq" id="WP_041496941.1">
    <property type="nucleotide sequence ID" value="NZ_AP014548.1"/>
</dbReference>
<evidence type="ECO:0000313" key="9">
    <source>
        <dbReference type="EMBL" id="BAO56455.1"/>
    </source>
</evidence>
<dbReference type="Proteomes" id="UP000031760">
    <property type="component" value="Chromosome"/>
</dbReference>
<feature type="domain" description="Aldehyde dehydrogenase" evidence="8">
    <location>
        <begin position="21"/>
        <end position="427"/>
    </location>
</feature>
<feature type="active site" evidence="5">
    <location>
        <position position="243"/>
    </location>
</feature>
<evidence type="ECO:0000256" key="3">
    <source>
        <dbReference type="ARBA" id="ARBA00023027"/>
    </source>
</evidence>
<protein>
    <recommendedName>
        <fullName evidence="4">Aldehyde dehydrogenase</fullName>
    </recommendedName>
</protein>
<dbReference type="PROSITE" id="PS00687">
    <property type="entry name" value="ALDEHYDE_DEHYDR_GLU"/>
    <property type="match status" value="1"/>
</dbReference>
<dbReference type="InterPro" id="IPR016163">
    <property type="entry name" value="Ald_DH_C"/>
</dbReference>
<dbReference type="SUPFAM" id="SSF53720">
    <property type="entry name" value="ALDH-like"/>
    <property type="match status" value="1"/>
</dbReference>
<dbReference type="GO" id="GO:0006081">
    <property type="term" value="P:aldehyde metabolic process"/>
    <property type="evidence" value="ECO:0007669"/>
    <property type="project" value="InterPro"/>
</dbReference>
<accession>W8VSS1</accession>
<dbReference type="InterPro" id="IPR016162">
    <property type="entry name" value="Ald_DH_N"/>
</dbReference>
<proteinExistence type="inferred from homology"/>
<dbReference type="InterPro" id="IPR029510">
    <property type="entry name" value="Ald_DH_CS_GLU"/>
</dbReference>
<dbReference type="EMBL" id="AP014548">
    <property type="protein sequence ID" value="BAO56455.1"/>
    <property type="molecule type" value="Genomic_DNA"/>
</dbReference>
<evidence type="ECO:0000256" key="2">
    <source>
        <dbReference type="ARBA" id="ARBA00023002"/>
    </source>
</evidence>
<dbReference type="FunFam" id="3.40.309.10:FF:000003">
    <property type="entry name" value="Aldehyde dehydrogenase"/>
    <property type="match status" value="1"/>
</dbReference>
<dbReference type="FunFam" id="3.40.605.10:FF:000004">
    <property type="entry name" value="Aldehyde dehydrogenase"/>
    <property type="match status" value="1"/>
</dbReference>
<reference evidence="9 10" key="1">
    <citation type="journal article" date="2014" name="Proc. Natl. Acad. Sci. U.S.A.">
        <title>Functional characterization of flavobacteria rhodopsins reveals a unique class of light-driven chloride pump in bacteria.</title>
        <authorList>
            <person name="Yoshizawa S."/>
            <person name="Kumagai Y."/>
            <person name="Kim H."/>
            <person name="Ogura Y."/>
            <person name="Hayashi T."/>
            <person name="Iwasaki W."/>
            <person name="DeLong E.F."/>
            <person name="Kogure K."/>
        </authorList>
    </citation>
    <scope>NUCLEOTIDE SEQUENCE [LARGE SCALE GENOMIC DNA]</scope>
    <source>
        <strain evidence="9 10">S1-08</strain>
    </source>
</reference>
<evidence type="ECO:0000259" key="8">
    <source>
        <dbReference type="Pfam" id="PF00171"/>
    </source>
</evidence>
<evidence type="ECO:0000256" key="7">
    <source>
        <dbReference type="RuleBase" id="RU003345"/>
    </source>
</evidence>
<keyword evidence="10" id="KW-1185">Reference proteome</keyword>
<dbReference type="Gene3D" id="3.40.309.10">
    <property type="entry name" value="Aldehyde Dehydrogenase, Chain A, domain 2"/>
    <property type="match status" value="1"/>
</dbReference>
<dbReference type="InterPro" id="IPR012394">
    <property type="entry name" value="Aldehyde_DH_NAD(P)"/>
</dbReference>
<dbReference type="Pfam" id="PF00171">
    <property type="entry name" value="Aldedh"/>
    <property type="match status" value="1"/>
</dbReference>
<comment type="similarity">
    <text evidence="1 4 7">Belongs to the aldehyde dehydrogenase family.</text>
</comment>
<keyword evidence="3" id="KW-0520">NAD</keyword>
<evidence type="ECO:0000256" key="5">
    <source>
        <dbReference type="PIRSR" id="PIRSR036492-1"/>
    </source>
</evidence>
<organism evidence="9 10">
    <name type="scientific">Nonlabens marinus S1-08</name>
    <dbReference type="NCBI Taxonomy" id="1454201"/>
    <lineage>
        <taxon>Bacteria</taxon>
        <taxon>Pseudomonadati</taxon>
        <taxon>Bacteroidota</taxon>
        <taxon>Flavobacteriia</taxon>
        <taxon>Flavobacteriales</taxon>
        <taxon>Flavobacteriaceae</taxon>
        <taxon>Nonlabens</taxon>
    </lineage>
</organism>
<dbReference type="HOGENOM" id="CLU_005391_3_1_10"/>